<keyword evidence="5" id="KW-1185">Reference proteome</keyword>
<dbReference type="InterPro" id="IPR011059">
    <property type="entry name" value="Metal-dep_hydrolase_composite"/>
</dbReference>
<evidence type="ECO:0000256" key="2">
    <source>
        <dbReference type="SAM" id="SignalP"/>
    </source>
</evidence>
<accession>A0ABT0KVZ6</accession>
<dbReference type="InterPro" id="IPR051781">
    <property type="entry name" value="Metallo-dep_Hydrolase"/>
</dbReference>
<feature type="region of interest" description="Disordered" evidence="1">
    <location>
        <begin position="390"/>
        <end position="416"/>
    </location>
</feature>
<dbReference type="EMBL" id="JAKIKU010000017">
    <property type="protein sequence ID" value="MCL1047726.1"/>
    <property type="molecule type" value="Genomic_DNA"/>
</dbReference>
<dbReference type="SUPFAM" id="SSF51338">
    <property type="entry name" value="Composite domain of metallo-dependent hydrolases"/>
    <property type="match status" value="1"/>
</dbReference>
<evidence type="ECO:0000256" key="1">
    <source>
        <dbReference type="SAM" id="MobiDB-lite"/>
    </source>
</evidence>
<dbReference type="PANTHER" id="PTHR43135:SF3">
    <property type="entry name" value="ALPHA-D-RIBOSE 1-METHYLPHOSPHONATE 5-TRIPHOSPHATE DIPHOSPHATASE"/>
    <property type="match status" value="1"/>
</dbReference>
<evidence type="ECO:0000313" key="5">
    <source>
        <dbReference type="Proteomes" id="UP001202134"/>
    </source>
</evidence>
<evidence type="ECO:0000313" key="4">
    <source>
        <dbReference type="EMBL" id="MCL1047726.1"/>
    </source>
</evidence>
<dbReference type="Gene3D" id="3.20.20.140">
    <property type="entry name" value="Metal-dependent hydrolases"/>
    <property type="match status" value="1"/>
</dbReference>
<proteinExistence type="predicted"/>
<dbReference type="Proteomes" id="UP001202134">
    <property type="component" value="Unassembled WGS sequence"/>
</dbReference>
<reference evidence="4 5" key="1">
    <citation type="submission" date="2022-01" db="EMBL/GenBank/DDBJ databases">
        <title>Whole genome-based taxonomy of the Shewanellaceae.</title>
        <authorList>
            <person name="Martin-Rodriguez A.J."/>
        </authorList>
    </citation>
    <scope>NUCLEOTIDE SEQUENCE [LARGE SCALE GENOMIC DNA]</scope>
    <source>
        <strain evidence="4 5">DSM 24955</strain>
    </source>
</reference>
<feature type="signal peptide" evidence="2">
    <location>
        <begin position="1"/>
        <end position="24"/>
    </location>
</feature>
<dbReference type="Gene3D" id="2.30.40.10">
    <property type="entry name" value="Urease, subunit C, domain 1"/>
    <property type="match status" value="1"/>
</dbReference>
<organism evidence="4 5">
    <name type="scientific">Shewanella electrodiphila</name>
    <dbReference type="NCBI Taxonomy" id="934143"/>
    <lineage>
        <taxon>Bacteria</taxon>
        <taxon>Pseudomonadati</taxon>
        <taxon>Pseudomonadota</taxon>
        <taxon>Gammaproteobacteria</taxon>
        <taxon>Alteromonadales</taxon>
        <taxon>Shewanellaceae</taxon>
        <taxon>Shewanella</taxon>
    </lineage>
</organism>
<name>A0ABT0KVZ6_9GAMM</name>
<dbReference type="RefSeq" id="WP_248956966.1">
    <property type="nucleotide sequence ID" value="NZ_JAKIKU010000017.1"/>
</dbReference>
<feature type="compositionally biased region" description="Basic and acidic residues" evidence="1">
    <location>
        <begin position="393"/>
        <end position="404"/>
    </location>
</feature>
<feature type="chain" id="PRO_5046860427" evidence="2">
    <location>
        <begin position="25"/>
        <end position="416"/>
    </location>
</feature>
<evidence type="ECO:0000259" key="3">
    <source>
        <dbReference type="Pfam" id="PF01979"/>
    </source>
</evidence>
<gene>
    <name evidence="4" type="ORF">L2737_20710</name>
</gene>
<dbReference type="Pfam" id="PF01979">
    <property type="entry name" value="Amidohydro_1"/>
    <property type="match status" value="1"/>
</dbReference>
<feature type="domain" description="Amidohydrolase-related" evidence="3">
    <location>
        <begin position="256"/>
        <end position="389"/>
    </location>
</feature>
<dbReference type="InterPro" id="IPR006680">
    <property type="entry name" value="Amidohydro-rel"/>
</dbReference>
<sequence length="416" mass="44486">MKKFKKSLVAISMLAGLVPSLSQAETIAVINAKIYTSTDTGVLTNASVIVEDGKIIAVNPEMVNADIIIDAKGGVLTPGFIGAMNSLGLVEVGQEKMTRDTNDKAADMTFDPSLAFNPKSTAIPFARKGGLTRSIVAPGGGETIFSGQTIEVELTGDWDSIVATEQALFVALGAKHDGSRIIGMQNLINKLDERQKALTKAATKKADKEADKAPTKEELILNAVLSGEKPLIAYADRASDILQLIKLKQRFKLDLVLLEAADAVVVAEQLAQAGIPVVMDAMRNLPESFDSLNNSLDNAGKLSKAGVQVVLAVPGDAHGVYGLRYSAGNAVANGMKYDDAMASITSNVADTFHLDAGRIAVGKPADMVLWSGDPFEYSSHIQKMWINGEEQSTESRHDELRDRYMTQSSMPKAYTK</sequence>
<comment type="caution">
    <text evidence="4">The sequence shown here is derived from an EMBL/GenBank/DDBJ whole genome shotgun (WGS) entry which is preliminary data.</text>
</comment>
<protein>
    <submittedName>
        <fullName evidence="4">Amidohydrolase family protein</fullName>
    </submittedName>
</protein>
<dbReference type="PANTHER" id="PTHR43135">
    <property type="entry name" value="ALPHA-D-RIBOSE 1-METHYLPHOSPHONATE 5-TRIPHOSPHATE DIPHOSPHATASE"/>
    <property type="match status" value="1"/>
</dbReference>
<keyword evidence="2" id="KW-0732">Signal</keyword>